<dbReference type="FunFam" id="3.30.200.20:FF:000178">
    <property type="entry name" value="serine/threonine-protein kinase PBS1-like"/>
    <property type="match status" value="1"/>
</dbReference>
<feature type="binding site" evidence="12">
    <location>
        <position position="344"/>
    </location>
    <ligand>
        <name>ATP</name>
        <dbReference type="ChEBI" id="CHEBI:30616"/>
    </ligand>
</feature>
<dbReference type="InterPro" id="IPR017441">
    <property type="entry name" value="Protein_kinase_ATP_BS"/>
</dbReference>
<dbReference type="GO" id="GO:0005524">
    <property type="term" value="F:ATP binding"/>
    <property type="evidence" value="ECO:0007669"/>
    <property type="project" value="UniProtKB-UniRule"/>
</dbReference>
<dbReference type="Proteomes" id="UP001327560">
    <property type="component" value="Chromosome 1"/>
</dbReference>
<keyword evidence="7" id="KW-0418">Kinase</keyword>
<gene>
    <name evidence="16" type="ORF">Cni_G01706</name>
</gene>
<evidence type="ECO:0000256" key="6">
    <source>
        <dbReference type="ARBA" id="ARBA00022741"/>
    </source>
</evidence>
<feature type="transmembrane region" description="Helical" evidence="13">
    <location>
        <begin position="257"/>
        <end position="278"/>
    </location>
</feature>
<keyword evidence="5 14" id="KW-0732">Signal</keyword>
<evidence type="ECO:0000256" key="9">
    <source>
        <dbReference type="ARBA" id="ARBA00022989"/>
    </source>
</evidence>
<dbReference type="InterPro" id="IPR008271">
    <property type="entry name" value="Ser/Thr_kinase_AS"/>
</dbReference>
<dbReference type="InterPro" id="IPR045874">
    <property type="entry name" value="LRK10/LRL21-25-like"/>
</dbReference>
<dbReference type="PROSITE" id="PS50011">
    <property type="entry name" value="PROTEIN_KINASE_DOM"/>
    <property type="match status" value="1"/>
</dbReference>
<dbReference type="PANTHER" id="PTHR27009">
    <property type="entry name" value="RUST RESISTANCE KINASE LR10-RELATED"/>
    <property type="match status" value="1"/>
</dbReference>
<dbReference type="PROSITE" id="PS00107">
    <property type="entry name" value="PROTEIN_KINASE_ATP"/>
    <property type="match status" value="1"/>
</dbReference>
<evidence type="ECO:0000259" key="15">
    <source>
        <dbReference type="PROSITE" id="PS50011"/>
    </source>
</evidence>
<dbReference type="InterPro" id="IPR032872">
    <property type="entry name" value="WAK_assoc_C"/>
</dbReference>
<dbReference type="SMART" id="SM00220">
    <property type="entry name" value="S_TKc"/>
    <property type="match status" value="1"/>
</dbReference>
<evidence type="ECO:0000256" key="11">
    <source>
        <dbReference type="ARBA" id="ARBA00023180"/>
    </source>
</evidence>
<keyword evidence="8 12" id="KW-0067">ATP-binding</keyword>
<evidence type="ECO:0000256" key="8">
    <source>
        <dbReference type="ARBA" id="ARBA00022840"/>
    </source>
</evidence>
<keyword evidence="11" id="KW-0325">Glycoprotein</keyword>
<reference evidence="16 17" key="1">
    <citation type="submission" date="2023-10" db="EMBL/GenBank/DDBJ databases">
        <title>Chromosome-scale genome assembly provides insights into flower coloration mechanisms of Canna indica.</title>
        <authorList>
            <person name="Li C."/>
        </authorList>
    </citation>
    <scope>NUCLEOTIDE SEQUENCE [LARGE SCALE GENOMIC DNA]</scope>
    <source>
        <tissue evidence="16">Flower</tissue>
    </source>
</reference>
<dbReference type="Pfam" id="PF13947">
    <property type="entry name" value="GUB_WAK_bind"/>
    <property type="match status" value="1"/>
</dbReference>
<dbReference type="InterPro" id="IPR000719">
    <property type="entry name" value="Prot_kinase_dom"/>
</dbReference>
<dbReference type="SUPFAM" id="SSF56112">
    <property type="entry name" value="Protein kinase-like (PK-like)"/>
    <property type="match status" value="1"/>
</dbReference>
<evidence type="ECO:0000256" key="5">
    <source>
        <dbReference type="ARBA" id="ARBA00022729"/>
    </source>
</evidence>
<keyword evidence="6 12" id="KW-0547">Nucleotide-binding</keyword>
<keyword evidence="4 13" id="KW-0812">Transmembrane</keyword>
<dbReference type="FunFam" id="1.10.510.10:FF:000590">
    <property type="entry name" value="PR5-like receptor kinase"/>
    <property type="match status" value="1"/>
</dbReference>
<keyword evidence="9 13" id="KW-1133">Transmembrane helix</keyword>
<dbReference type="AlphaFoldDB" id="A0AAQ3JPZ5"/>
<protein>
    <recommendedName>
        <fullName evidence="15">Protein kinase domain-containing protein</fullName>
    </recommendedName>
</protein>
<sequence>MNSKFLVLLLILSMIEDGPTFGFSPDFDDCAPRRCGNLQIEYPFWISGQHPPFCGFSLFNIDCSSKDSETQIPLVTIHGFQLVMKDIFYNNQSVRLTPSKFDKGDPCELPSTNTTTDVFPFSHSFSNKQIFFLHNCSRDQPLYRNTSCIVNDRPVYFGGEYNGPGQLSLSGDGTCALVVFPVTGYTKVSINANYTALLMAGMVYNWTAPDCTDCKNSGGRCGYNDSTLKFMCICRDQIHLQKCDSVGGFNSSKWKNIVIVVGSMIGLSLCLCVIFLVFRKKSHQNNARRVLEALLNMHGSISPKRYKYSEIKSMTKSFSQKLGRGGYGIVYKGTLKDGHPVAVKILRESSGNVEEFINEVASISRTSHVNIVSLLGFCLEGPKRALIYEFMPNGSLEKFIYSQKTEIGSSSLDCEKLHEIALGIARGLEYLHQRCNTRIVHFDIKPHNVLLDQDFCPKISDFGLAKLCPAKQSILSMEAPRGTIGYIAPEVFSRNFGAVSSKSDVYSYGIMVLEMMGVRKDFDATVNNASEICFPHWIYDHLINNSSGIGIACLNSEYDEIARKMIIVGLWCIQVLPANRPSMSMVVNMLEGRSMDLQVPPKPQL</sequence>
<keyword evidence="10 13" id="KW-0472">Membrane</keyword>
<evidence type="ECO:0000313" key="17">
    <source>
        <dbReference type="Proteomes" id="UP001327560"/>
    </source>
</evidence>
<feature type="signal peptide" evidence="14">
    <location>
        <begin position="1"/>
        <end position="22"/>
    </location>
</feature>
<dbReference type="GO" id="GO:0004674">
    <property type="term" value="F:protein serine/threonine kinase activity"/>
    <property type="evidence" value="ECO:0007669"/>
    <property type="project" value="UniProtKB-KW"/>
</dbReference>
<comment type="subcellular location">
    <subcellularLocation>
        <location evidence="1">Membrane</location>
        <topology evidence="1">Single-pass type I membrane protein</topology>
    </subcellularLocation>
</comment>
<name>A0AAQ3JPZ5_9LILI</name>
<feature type="domain" description="Protein kinase" evidence="15">
    <location>
        <begin position="316"/>
        <end position="605"/>
    </location>
</feature>
<accession>A0AAQ3JPZ5</accession>
<keyword evidence="17" id="KW-1185">Reference proteome</keyword>
<dbReference type="GO" id="GO:0016020">
    <property type="term" value="C:membrane"/>
    <property type="evidence" value="ECO:0007669"/>
    <property type="project" value="UniProtKB-SubCell"/>
</dbReference>
<dbReference type="Pfam" id="PF00069">
    <property type="entry name" value="Pkinase"/>
    <property type="match status" value="1"/>
</dbReference>
<dbReference type="EMBL" id="CP136890">
    <property type="protein sequence ID" value="WOK93014.1"/>
    <property type="molecule type" value="Genomic_DNA"/>
</dbReference>
<evidence type="ECO:0000256" key="13">
    <source>
        <dbReference type="SAM" id="Phobius"/>
    </source>
</evidence>
<evidence type="ECO:0000256" key="7">
    <source>
        <dbReference type="ARBA" id="ARBA00022777"/>
    </source>
</evidence>
<evidence type="ECO:0000256" key="1">
    <source>
        <dbReference type="ARBA" id="ARBA00004479"/>
    </source>
</evidence>
<evidence type="ECO:0000256" key="3">
    <source>
        <dbReference type="ARBA" id="ARBA00022679"/>
    </source>
</evidence>
<keyword evidence="3" id="KW-0808">Transferase</keyword>
<keyword evidence="2" id="KW-0723">Serine/threonine-protein kinase</keyword>
<dbReference type="Gene3D" id="3.30.200.20">
    <property type="entry name" value="Phosphorylase Kinase, domain 1"/>
    <property type="match status" value="1"/>
</dbReference>
<evidence type="ECO:0000256" key="10">
    <source>
        <dbReference type="ARBA" id="ARBA00023136"/>
    </source>
</evidence>
<evidence type="ECO:0000313" key="16">
    <source>
        <dbReference type="EMBL" id="WOK93014.1"/>
    </source>
</evidence>
<dbReference type="InterPro" id="IPR025287">
    <property type="entry name" value="WAK_GUB"/>
</dbReference>
<dbReference type="GO" id="GO:0030247">
    <property type="term" value="F:polysaccharide binding"/>
    <property type="evidence" value="ECO:0007669"/>
    <property type="project" value="InterPro"/>
</dbReference>
<evidence type="ECO:0000256" key="2">
    <source>
        <dbReference type="ARBA" id="ARBA00022527"/>
    </source>
</evidence>
<dbReference type="PROSITE" id="PS00108">
    <property type="entry name" value="PROTEIN_KINASE_ST"/>
    <property type="match status" value="1"/>
</dbReference>
<dbReference type="InterPro" id="IPR011009">
    <property type="entry name" value="Kinase-like_dom_sf"/>
</dbReference>
<dbReference type="Pfam" id="PF14380">
    <property type="entry name" value="WAK_assoc"/>
    <property type="match status" value="1"/>
</dbReference>
<proteinExistence type="predicted"/>
<evidence type="ECO:0000256" key="14">
    <source>
        <dbReference type="SAM" id="SignalP"/>
    </source>
</evidence>
<dbReference type="Gene3D" id="1.10.510.10">
    <property type="entry name" value="Transferase(Phosphotransferase) domain 1"/>
    <property type="match status" value="1"/>
</dbReference>
<evidence type="ECO:0000256" key="12">
    <source>
        <dbReference type="PROSITE-ProRule" id="PRU10141"/>
    </source>
</evidence>
<feature type="chain" id="PRO_5042830810" description="Protein kinase domain-containing protein" evidence="14">
    <location>
        <begin position="23"/>
        <end position="605"/>
    </location>
</feature>
<organism evidence="16 17">
    <name type="scientific">Canna indica</name>
    <name type="common">Indian-shot</name>
    <dbReference type="NCBI Taxonomy" id="4628"/>
    <lineage>
        <taxon>Eukaryota</taxon>
        <taxon>Viridiplantae</taxon>
        <taxon>Streptophyta</taxon>
        <taxon>Embryophyta</taxon>
        <taxon>Tracheophyta</taxon>
        <taxon>Spermatophyta</taxon>
        <taxon>Magnoliopsida</taxon>
        <taxon>Liliopsida</taxon>
        <taxon>Zingiberales</taxon>
        <taxon>Cannaceae</taxon>
        <taxon>Canna</taxon>
    </lineage>
</organism>
<evidence type="ECO:0000256" key="4">
    <source>
        <dbReference type="ARBA" id="ARBA00022692"/>
    </source>
</evidence>